<dbReference type="InParanoid" id="A0A152A361"/>
<gene>
    <name evidence="1" type="ORF">DLAC_02487</name>
</gene>
<evidence type="ECO:0000313" key="1">
    <source>
        <dbReference type="EMBL" id="KYR00481.1"/>
    </source>
</evidence>
<evidence type="ECO:0000313" key="2">
    <source>
        <dbReference type="Proteomes" id="UP000076078"/>
    </source>
</evidence>
<keyword evidence="2" id="KW-1185">Reference proteome</keyword>
<organism evidence="1 2">
    <name type="scientific">Tieghemostelium lacteum</name>
    <name type="common">Slime mold</name>
    <name type="synonym">Dictyostelium lacteum</name>
    <dbReference type="NCBI Taxonomy" id="361077"/>
    <lineage>
        <taxon>Eukaryota</taxon>
        <taxon>Amoebozoa</taxon>
        <taxon>Evosea</taxon>
        <taxon>Eumycetozoa</taxon>
        <taxon>Dictyostelia</taxon>
        <taxon>Dictyosteliales</taxon>
        <taxon>Raperosteliaceae</taxon>
        <taxon>Tieghemostelium</taxon>
    </lineage>
</organism>
<reference evidence="1 2" key="1">
    <citation type="submission" date="2015-12" db="EMBL/GenBank/DDBJ databases">
        <title>Dictyostelia acquired genes for synthesis and detection of signals that induce cell-type specialization by lateral gene transfer from prokaryotes.</title>
        <authorList>
            <person name="Gloeckner G."/>
            <person name="Schaap P."/>
        </authorList>
    </citation>
    <scope>NUCLEOTIDE SEQUENCE [LARGE SCALE GENOMIC DNA]</scope>
    <source>
        <strain evidence="1 2">TK</strain>
    </source>
</reference>
<comment type="caution">
    <text evidence="1">The sequence shown here is derived from an EMBL/GenBank/DDBJ whole genome shotgun (WGS) entry which is preliminary data.</text>
</comment>
<dbReference type="FunCoup" id="A0A152A361">
    <property type="interactions" value="425"/>
</dbReference>
<proteinExistence type="predicted"/>
<dbReference type="AlphaFoldDB" id="A0A152A361"/>
<name>A0A152A361_TIELA</name>
<protein>
    <submittedName>
        <fullName evidence="1">Uncharacterized protein</fullName>
    </submittedName>
</protein>
<sequence>MDNIKDKLFQELMVDQDLETLKNLTVEEFIRKQYSKQILEIENLNKQKINDLKIEKEKVKLELESSK</sequence>
<accession>A0A152A361</accession>
<dbReference type="EMBL" id="LODT01000013">
    <property type="protein sequence ID" value="KYR00481.1"/>
    <property type="molecule type" value="Genomic_DNA"/>
</dbReference>
<dbReference type="Proteomes" id="UP000076078">
    <property type="component" value="Unassembled WGS sequence"/>
</dbReference>